<dbReference type="EMBL" id="BLJY01000005">
    <property type="protein sequence ID" value="GFF15978.1"/>
    <property type="molecule type" value="Genomic_DNA"/>
</dbReference>
<keyword evidence="7" id="KW-1185">Reference proteome</keyword>
<dbReference type="GO" id="GO:0016491">
    <property type="term" value="F:oxidoreductase activity"/>
    <property type="evidence" value="ECO:0007669"/>
    <property type="project" value="UniProtKB-KW"/>
</dbReference>
<comment type="caution">
    <text evidence="6">The sequence shown here is derived from an EMBL/GenBank/DDBJ whole genome shotgun (WGS) entry which is preliminary data.</text>
</comment>
<evidence type="ECO:0000313" key="6">
    <source>
        <dbReference type="EMBL" id="GFF15978.1"/>
    </source>
</evidence>
<organism evidence="6 7">
    <name type="scientific">Aspergillus terreus</name>
    <dbReference type="NCBI Taxonomy" id="33178"/>
    <lineage>
        <taxon>Eukaryota</taxon>
        <taxon>Fungi</taxon>
        <taxon>Dikarya</taxon>
        <taxon>Ascomycota</taxon>
        <taxon>Pezizomycotina</taxon>
        <taxon>Eurotiomycetes</taxon>
        <taxon>Eurotiomycetidae</taxon>
        <taxon>Eurotiales</taxon>
        <taxon>Aspergillaceae</taxon>
        <taxon>Aspergillus</taxon>
        <taxon>Aspergillus subgen. Circumdati</taxon>
    </lineage>
</organism>
<name>A0A5M3Z4H3_ASPTE</name>
<evidence type="ECO:0000256" key="1">
    <source>
        <dbReference type="ARBA" id="ARBA00005706"/>
    </source>
</evidence>
<keyword evidence="4" id="KW-0560">Oxidoreductase</keyword>
<dbReference type="Pfam" id="PF01494">
    <property type="entry name" value="FAD_binding_3"/>
    <property type="match status" value="1"/>
</dbReference>
<dbReference type="Proteomes" id="UP000452235">
    <property type="component" value="Unassembled WGS sequence"/>
</dbReference>
<dbReference type="InterPro" id="IPR002938">
    <property type="entry name" value="FAD-bd"/>
</dbReference>
<evidence type="ECO:0000259" key="5">
    <source>
        <dbReference type="Pfam" id="PF01494"/>
    </source>
</evidence>
<protein>
    <recommendedName>
        <fullName evidence="5">FAD-binding domain-containing protein</fullName>
    </recommendedName>
</protein>
<dbReference type="InterPro" id="IPR050816">
    <property type="entry name" value="Flavin-dep_Halogenase_NPB"/>
</dbReference>
<reference evidence="6 7" key="1">
    <citation type="submission" date="2020-01" db="EMBL/GenBank/DDBJ databases">
        <title>Aspergillus terreus IFO 6365 whole genome shotgun sequence.</title>
        <authorList>
            <person name="Kanamasa S."/>
            <person name="Takahashi H."/>
        </authorList>
    </citation>
    <scope>NUCLEOTIDE SEQUENCE [LARGE SCALE GENOMIC DNA]</scope>
    <source>
        <strain evidence="6 7">IFO 6365</strain>
    </source>
</reference>
<dbReference type="InterPro" id="IPR036188">
    <property type="entry name" value="FAD/NAD-bd_sf"/>
</dbReference>
<dbReference type="PANTHER" id="PTHR43747">
    <property type="entry name" value="FAD-BINDING PROTEIN"/>
    <property type="match status" value="1"/>
</dbReference>
<evidence type="ECO:0000313" key="7">
    <source>
        <dbReference type="Proteomes" id="UP000452235"/>
    </source>
</evidence>
<dbReference type="GO" id="GO:0071949">
    <property type="term" value="F:FAD binding"/>
    <property type="evidence" value="ECO:0007669"/>
    <property type="project" value="InterPro"/>
</dbReference>
<accession>A0A5M3Z4H3</accession>
<dbReference type="VEuPathDB" id="FungiDB:ATEG_05101"/>
<feature type="domain" description="FAD-binding" evidence="5">
    <location>
        <begin position="6"/>
        <end position="147"/>
    </location>
</feature>
<dbReference type="SUPFAM" id="SSF51905">
    <property type="entry name" value="FAD/NAD(P)-binding domain"/>
    <property type="match status" value="1"/>
</dbReference>
<dbReference type="PANTHER" id="PTHR43747:SF5">
    <property type="entry name" value="FAD-BINDING DOMAIN-CONTAINING PROTEIN"/>
    <property type="match status" value="1"/>
</dbReference>
<evidence type="ECO:0000256" key="2">
    <source>
        <dbReference type="ARBA" id="ARBA00022630"/>
    </source>
</evidence>
<dbReference type="OrthoDB" id="3340390at2759"/>
<keyword evidence="2" id="KW-0285">Flavoprotein</keyword>
<dbReference type="AlphaFoldDB" id="A0A5M3Z4H3"/>
<gene>
    <name evidence="6" type="ORF">ATEIFO6365_0005016800</name>
</gene>
<sequence>MSVPSKTTVLVIGGGPTGPYASAVLARENVDTVLLEADKLPRYHIGESMLASMRFFLRFIGLEERFEAHDFQKHGATFKINSKREAYTDFSASLGRGGYAWNVIRSEADNLIFQYVAEQGAAVISDNGEEGFDTAFALIQPVIHGQADTGKTEQQRMVAGVEFSLERFNRAPPEAQQAVSTRCDRRVAARVERGNLGLQRAETSIMTVEMKDLFQLNRTLGSTKAEIQLPA</sequence>
<keyword evidence="3" id="KW-0274">FAD</keyword>
<evidence type="ECO:0000256" key="3">
    <source>
        <dbReference type="ARBA" id="ARBA00022827"/>
    </source>
</evidence>
<dbReference type="Gene3D" id="3.50.50.60">
    <property type="entry name" value="FAD/NAD(P)-binding domain"/>
    <property type="match status" value="1"/>
</dbReference>
<comment type="similarity">
    <text evidence="1">Belongs to the flavin-dependent halogenase family.</text>
</comment>
<proteinExistence type="inferred from homology"/>
<evidence type="ECO:0000256" key="4">
    <source>
        <dbReference type="ARBA" id="ARBA00023002"/>
    </source>
</evidence>